<feature type="domain" description="Aminotransferase-like plant mobile" evidence="2">
    <location>
        <begin position="29"/>
        <end position="410"/>
    </location>
</feature>
<feature type="region of interest" description="Disordered" evidence="1">
    <location>
        <begin position="556"/>
        <end position="649"/>
    </location>
</feature>
<dbReference type="Proteomes" id="UP001154282">
    <property type="component" value="Unassembled WGS sequence"/>
</dbReference>
<feature type="compositionally biased region" description="Basic and acidic residues" evidence="1">
    <location>
        <begin position="612"/>
        <end position="625"/>
    </location>
</feature>
<keyword evidence="4" id="KW-1185">Reference proteome</keyword>
<comment type="caution">
    <text evidence="3">The sequence shown here is derived from an EMBL/GenBank/DDBJ whole genome shotgun (WGS) entry which is preliminary data.</text>
</comment>
<dbReference type="EMBL" id="CAMGYJ010000011">
    <property type="protein sequence ID" value="CAI0625896.1"/>
    <property type="molecule type" value="Genomic_DNA"/>
</dbReference>
<feature type="region of interest" description="Disordered" evidence="1">
    <location>
        <begin position="485"/>
        <end position="544"/>
    </location>
</feature>
<evidence type="ECO:0000259" key="2">
    <source>
        <dbReference type="Pfam" id="PF10536"/>
    </source>
</evidence>
<feature type="compositionally biased region" description="Basic residues" evidence="1">
    <location>
        <begin position="626"/>
        <end position="635"/>
    </location>
</feature>
<dbReference type="InterPro" id="IPR019557">
    <property type="entry name" value="AminoTfrase-like_pln_mobile"/>
</dbReference>
<feature type="non-terminal residue" evidence="3">
    <location>
        <position position="1"/>
    </location>
</feature>
<gene>
    <name evidence="3" type="ORF">LITE_LOCUS50620</name>
</gene>
<feature type="compositionally biased region" description="Pro residues" evidence="1">
    <location>
        <begin position="586"/>
        <end position="595"/>
    </location>
</feature>
<name>A0AAV0RYG0_9ROSI</name>
<dbReference type="InterPro" id="IPR044824">
    <property type="entry name" value="MAIN-like"/>
</dbReference>
<dbReference type="Pfam" id="PF10536">
    <property type="entry name" value="PMD"/>
    <property type="match status" value="1"/>
</dbReference>
<dbReference type="PANTHER" id="PTHR46033">
    <property type="entry name" value="PROTEIN MAIN-LIKE 2"/>
    <property type="match status" value="1"/>
</dbReference>
<evidence type="ECO:0000313" key="4">
    <source>
        <dbReference type="Proteomes" id="UP001154282"/>
    </source>
</evidence>
<organism evidence="3 4">
    <name type="scientific">Linum tenue</name>
    <dbReference type="NCBI Taxonomy" id="586396"/>
    <lineage>
        <taxon>Eukaryota</taxon>
        <taxon>Viridiplantae</taxon>
        <taxon>Streptophyta</taxon>
        <taxon>Embryophyta</taxon>
        <taxon>Tracheophyta</taxon>
        <taxon>Spermatophyta</taxon>
        <taxon>Magnoliopsida</taxon>
        <taxon>eudicotyledons</taxon>
        <taxon>Gunneridae</taxon>
        <taxon>Pentapetalae</taxon>
        <taxon>rosids</taxon>
        <taxon>fabids</taxon>
        <taxon>Malpighiales</taxon>
        <taxon>Linaceae</taxon>
        <taxon>Linum</taxon>
    </lineage>
</organism>
<evidence type="ECO:0000256" key="1">
    <source>
        <dbReference type="SAM" id="MobiDB-lite"/>
    </source>
</evidence>
<sequence>SLIPISHRGTCRLPRWHPRLHPYLERAGLHNLRHFMRLDIDNDLLTAMAERWRPELHTFHFPEGEMTITLKDVAILTGLPITGDAIIDSSRKPEDGWGPLIQERLGFNMPTTTPVEGVGHPPLNAGQVSIPWLVDHIQLEVNIGLDTPEDQVERYARVYLIALVGGFLFPDKSNKWIQGMWFPMLLGDWDEIGRKSWGSAVLAGIYRELCTCSRLGAKQAGGAMFILQLWAWEHLPFLAPQDPREFWLPDDELRFVANPPYGFKWIGANTNDHQAEHSLLFYRAEFDKPWWNQAVWDPYPNEVVELHRLRHPEDQETWLCKVPLICWHMVEWHLPDRSLRQYRLEQPIPASPPQGFRELHAIDLRYNKKDWTRKHEFYINIWENRNQWVVQGAPETRPMGYHDGYMRWYRHFTLRWVSKQGAVWGAVVDGLEHAKHTVESAPTMDERKTSFLRRLFNNLLCCTREQRRDVILYPPVPAPARPSFRADERIVPPEEPPRRSRRRVREHIDELRPSQQTQLPQPWPHCEWATSTEGTGGSSSYAPTMEHDMFTQATPQFHHQQQTTQYQTPQQQHTSSTFYHTSGPTQQPPPPPPVYTPVGGRVKRNPRAVVQRAREEGGGGREGGRRGRGGRGGRGRGREGEVEGNEDNQ</sequence>
<dbReference type="PANTHER" id="PTHR46033:SF8">
    <property type="entry name" value="PROTEIN MAINTENANCE OF MERISTEMS-LIKE"/>
    <property type="match status" value="1"/>
</dbReference>
<dbReference type="AlphaFoldDB" id="A0AAV0RYG0"/>
<feature type="compositionally biased region" description="Low complexity" evidence="1">
    <location>
        <begin position="556"/>
        <end position="578"/>
    </location>
</feature>
<feature type="compositionally biased region" description="Basic and acidic residues" evidence="1">
    <location>
        <begin position="485"/>
        <end position="498"/>
    </location>
</feature>
<accession>A0AAV0RYG0</accession>
<reference evidence="3" key="1">
    <citation type="submission" date="2022-08" db="EMBL/GenBank/DDBJ databases">
        <authorList>
            <person name="Gutierrez-Valencia J."/>
        </authorList>
    </citation>
    <scope>NUCLEOTIDE SEQUENCE</scope>
</reference>
<proteinExistence type="predicted"/>
<protein>
    <recommendedName>
        <fullName evidence="2">Aminotransferase-like plant mobile domain-containing protein</fullName>
    </recommendedName>
</protein>
<evidence type="ECO:0000313" key="3">
    <source>
        <dbReference type="EMBL" id="CAI0625896.1"/>
    </source>
</evidence>
<dbReference type="GO" id="GO:0010073">
    <property type="term" value="P:meristem maintenance"/>
    <property type="evidence" value="ECO:0007669"/>
    <property type="project" value="InterPro"/>
</dbReference>